<gene>
    <name evidence="1" type="ORF">G5T75_003397</name>
</gene>
<accession>A0A754B5I9</accession>
<organism evidence="1">
    <name type="scientific">Salmonella enterica</name>
    <name type="common">Salmonella choleraesuis</name>
    <dbReference type="NCBI Taxonomy" id="28901"/>
    <lineage>
        <taxon>Bacteria</taxon>
        <taxon>Pseudomonadati</taxon>
        <taxon>Pseudomonadota</taxon>
        <taxon>Gammaproteobacteria</taxon>
        <taxon>Enterobacterales</taxon>
        <taxon>Enterobacteriaceae</taxon>
        <taxon>Salmonella</taxon>
    </lineage>
</organism>
<evidence type="ECO:0000313" key="1">
    <source>
        <dbReference type="EMBL" id="HAF8579453.1"/>
    </source>
</evidence>
<dbReference type="EMBL" id="DAAWNC010000008">
    <property type="protein sequence ID" value="HAF8579453.1"/>
    <property type="molecule type" value="Genomic_DNA"/>
</dbReference>
<proteinExistence type="predicted"/>
<name>A0A754B5I9_SALER</name>
<comment type="caution">
    <text evidence="1">The sequence shown here is derived from an EMBL/GenBank/DDBJ whole genome shotgun (WGS) entry which is preliminary data.</text>
</comment>
<reference evidence="1" key="2">
    <citation type="submission" date="2020-02" db="EMBL/GenBank/DDBJ databases">
        <authorList>
            <consortium name="NCBI Pathogen Detection Project"/>
        </authorList>
    </citation>
    <scope>NUCLEOTIDE SEQUENCE</scope>
    <source>
        <strain evidence="1">MA.MZ045</strain>
    </source>
</reference>
<dbReference type="RefSeq" id="WP_079791481.1">
    <property type="nucleotide sequence ID" value="NZ_MXLQ01000006.1"/>
</dbReference>
<sequence length="129" mass="14394">MKKAKWPKLPTLLVPLFECARVYLSTSRDEWYRIYAALGLEPENISDLGGCVRLIENTESGDVIILLGVFTGDLHVLAHECAHVAFRICSLCGVEINPDGSNETYCYLLGNIFRFAEEHVKKPVGVQPV</sequence>
<protein>
    <submittedName>
        <fullName evidence="1">Uncharacterized protein</fullName>
    </submittedName>
</protein>
<reference evidence="1" key="1">
    <citation type="journal article" date="2018" name="Genome Biol.">
        <title>SKESA: strategic k-mer extension for scrupulous assemblies.</title>
        <authorList>
            <person name="Souvorov A."/>
            <person name="Agarwala R."/>
            <person name="Lipman D.J."/>
        </authorList>
    </citation>
    <scope>NUCLEOTIDE SEQUENCE</scope>
    <source>
        <strain evidence="1">MA.MZ045</strain>
    </source>
</reference>
<dbReference type="AlphaFoldDB" id="A0A754B5I9"/>